<accession>A0A423K0A6</accession>
<evidence type="ECO:0000313" key="3">
    <source>
        <dbReference type="Proteomes" id="UP000285349"/>
    </source>
</evidence>
<reference evidence="2 3" key="1">
    <citation type="submission" date="2016-10" db="EMBL/GenBank/DDBJ databases">
        <title>Comparative genome analysis of multiple Pseudomonas spp. focuses on biocontrol and plant growth promoting traits.</title>
        <authorList>
            <person name="Tao X.-Y."/>
            <person name="Taylor C.G."/>
        </authorList>
    </citation>
    <scope>NUCLEOTIDE SEQUENCE [LARGE SCALE GENOMIC DNA]</scope>
    <source>
        <strain evidence="2 3">37A10</strain>
    </source>
</reference>
<dbReference type="Proteomes" id="UP000285349">
    <property type="component" value="Unassembled WGS sequence"/>
</dbReference>
<keyword evidence="1" id="KW-0812">Transmembrane</keyword>
<keyword evidence="1" id="KW-0472">Membrane</keyword>
<dbReference type="RefSeq" id="WP_123511967.1">
    <property type="nucleotide sequence ID" value="NZ_MOBQ01000023.1"/>
</dbReference>
<feature type="transmembrane region" description="Helical" evidence="1">
    <location>
        <begin position="146"/>
        <end position="168"/>
    </location>
</feature>
<name>A0A423K0A6_9PSED</name>
<dbReference type="EMBL" id="MOBQ01000023">
    <property type="protein sequence ID" value="RON43934.1"/>
    <property type="molecule type" value="Genomic_DNA"/>
</dbReference>
<dbReference type="AlphaFoldDB" id="A0A423K0A6"/>
<organism evidence="2 3">
    <name type="scientific">Pseudomonas frederiksbergensis</name>
    <dbReference type="NCBI Taxonomy" id="104087"/>
    <lineage>
        <taxon>Bacteria</taxon>
        <taxon>Pseudomonadati</taxon>
        <taxon>Pseudomonadota</taxon>
        <taxon>Gammaproteobacteria</taxon>
        <taxon>Pseudomonadales</taxon>
        <taxon>Pseudomonadaceae</taxon>
        <taxon>Pseudomonas</taxon>
    </lineage>
</organism>
<sequence length="561" mass="59375">MADEDTIKKSVLLTGIDELSPKLKALVSKVDSFKQNLEQAGLGKLDISGLFKGGSVITPFVDGIKASDAFKGKLAEVGEATKAVDLPGAPTSAAQSMNIFSQSMGTVSAAIDAALLPAVATLVVGLEPMLNSVGTLLSENPKLVEGLAAGAVAFSAIQTAVSGATQVFDLMSAVMKTNPIMLIAMGIAVAAGLIVANWKPISTFFAGLWQKIAPVVMPMVEFFKTLFSFTPLGQLISNWGPVTAFFASLWRGIQAVAVPAFELFKTLFSWTPQGLILSNWGPISSTVATIFGRMKDNATEFFGFLKACFDWTPQGMILNNWGPVTGLFAAIWDLLVALAVPVKDMLRSVFNDYVPMDRITELWGKVPDFFGGMVESIDVAMRLLATIFGIPFVGSPLDAFNLQWAPLTKGISDWVDKIQALMAPIKDMFGGSFGGFITLITGKIEGLTEAQKQTNAEGKGELAPAFFGAGTEPASTTELAPGNLAQKPSMLTGSLTQNSNALIQQTAANNRTQLEGGLTVRFDNAPAGLRTDQPQTNQPGLALNSRIGYRSLSLGGSNELA</sequence>
<gene>
    <name evidence="2" type="ORF">BK666_18595</name>
</gene>
<dbReference type="OrthoDB" id="8019720at2"/>
<feature type="transmembrane region" description="Helical" evidence="1">
    <location>
        <begin position="180"/>
        <end position="198"/>
    </location>
</feature>
<evidence type="ECO:0000256" key="1">
    <source>
        <dbReference type="SAM" id="Phobius"/>
    </source>
</evidence>
<evidence type="ECO:0000313" key="2">
    <source>
        <dbReference type="EMBL" id="RON43934.1"/>
    </source>
</evidence>
<protein>
    <submittedName>
        <fullName evidence="2">Phage tail protein</fullName>
    </submittedName>
</protein>
<feature type="transmembrane region" description="Helical" evidence="1">
    <location>
        <begin position="107"/>
        <end position="126"/>
    </location>
</feature>
<proteinExistence type="predicted"/>
<keyword evidence="1" id="KW-1133">Transmembrane helix</keyword>
<comment type="caution">
    <text evidence="2">The sequence shown here is derived from an EMBL/GenBank/DDBJ whole genome shotgun (WGS) entry which is preliminary data.</text>
</comment>